<dbReference type="RefSeq" id="WP_107724930.1">
    <property type="nucleotide sequence ID" value="NZ_PZZP01000001.1"/>
</dbReference>
<feature type="domain" description="YdbS-like PH" evidence="2">
    <location>
        <begin position="72"/>
        <end position="149"/>
    </location>
</feature>
<dbReference type="EMBL" id="PZZP01000001">
    <property type="protein sequence ID" value="PTM58078.1"/>
    <property type="molecule type" value="Genomic_DNA"/>
</dbReference>
<protein>
    <recommendedName>
        <fullName evidence="2">YdbS-like PH domain-containing protein</fullName>
    </recommendedName>
</protein>
<feature type="transmembrane region" description="Helical" evidence="1">
    <location>
        <begin position="47"/>
        <end position="67"/>
    </location>
</feature>
<feature type="transmembrane region" description="Helical" evidence="1">
    <location>
        <begin position="21"/>
        <end position="41"/>
    </location>
</feature>
<dbReference type="InterPro" id="IPR005182">
    <property type="entry name" value="YdbS-like_PH"/>
</dbReference>
<evidence type="ECO:0000259" key="2">
    <source>
        <dbReference type="Pfam" id="PF03703"/>
    </source>
</evidence>
<dbReference type="OrthoDB" id="1750577at2"/>
<accession>A0A2T4Z863</accession>
<keyword evidence="4" id="KW-1185">Reference proteome</keyword>
<dbReference type="Pfam" id="PF03703">
    <property type="entry name" value="bPH_2"/>
    <property type="match status" value="1"/>
</dbReference>
<keyword evidence="1" id="KW-0472">Membrane</keyword>
<evidence type="ECO:0000256" key="1">
    <source>
        <dbReference type="SAM" id="Phobius"/>
    </source>
</evidence>
<gene>
    <name evidence="3" type="ORF">C8J48_0650</name>
</gene>
<keyword evidence="1" id="KW-1133">Transmembrane helix</keyword>
<dbReference type="Proteomes" id="UP000241639">
    <property type="component" value="Unassembled WGS sequence"/>
</dbReference>
<name>A0A2T4Z863_9BACL</name>
<proteinExistence type="predicted"/>
<sequence>MNVPPKNRIHRDAIHVWRTHQLITAALILALAGGGTGLIFAFDWPRWILITLWGAVLLYIIPAVWVYPMLRWRYYHYEVNEKEIHIQSGFFFIRRTYIPMVRIQHVNTTQGPLLRRRGLSELEINTAGGASFTIPALQTEEADQLRNRIGGLVRVAQDE</sequence>
<organism evidence="3 4">
    <name type="scientific">Desmospora activa DSM 45169</name>
    <dbReference type="NCBI Taxonomy" id="1121389"/>
    <lineage>
        <taxon>Bacteria</taxon>
        <taxon>Bacillati</taxon>
        <taxon>Bacillota</taxon>
        <taxon>Bacilli</taxon>
        <taxon>Bacillales</taxon>
        <taxon>Thermoactinomycetaceae</taxon>
        <taxon>Desmospora</taxon>
    </lineage>
</organism>
<keyword evidence="1" id="KW-0812">Transmembrane</keyword>
<dbReference type="AlphaFoldDB" id="A0A2T4Z863"/>
<reference evidence="3 4" key="1">
    <citation type="submission" date="2018-04" db="EMBL/GenBank/DDBJ databases">
        <title>Genomic Encyclopedia of Archaeal and Bacterial Type Strains, Phase II (KMG-II): from individual species to whole genera.</title>
        <authorList>
            <person name="Goeker M."/>
        </authorList>
    </citation>
    <scope>NUCLEOTIDE SEQUENCE [LARGE SCALE GENOMIC DNA]</scope>
    <source>
        <strain evidence="3 4">DSM 45169</strain>
    </source>
</reference>
<evidence type="ECO:0000313" key="3">
    <source>
        <dbReference type="EMBL" id="PTM58078.1"/>
    </source>
</evidence>
<comment type="caution">
    <text evidence="3">The sequence shown here is derived from an EMBL/GenBank/DDBJ whole genome shotgun (WGS) entry which is preliminary data.</text>
</comment>
<evidence type="ECO:0000313" key="4">
    <source>
        <dbReference type="Proteomes" id="UP000241639"/>
    </source>
</evidence>
<dbReference type="PANTHER" id="PTHR34473:SF2">
    <property type="entry name" value="UPF0699 TRANSMEMBRANE PROTEIN YDBT"/>
    <property type="match status" value="1"/>
</dbReference>
<dbReference type="PANTHER" id="PTHR34473">
    <property type="entry name" value="UPF0699 TRANSMEMBRANE PROTEIN YDBS"/>
    <property type="match status" value="1"/>
</dbReference>